<protein>
    <recommendedName>
        <fullName evidence="3">Transposase</fullName>
    </recommendedName>
</protein>
<reference evidence="1 2" key="1">
    <citation type="submission" date="2023-12" db="EMBL/GenBank/DDBJ databases">
        <title>Novel species of the genus Arcicella isolated from rivers.</title>
        <authorList>
            <person name="Lu H."/>
        </authorList>
    </citation>
    <scope>NUCLEOTIDE SEQUENCE [LARGE SCALE GENOMIC DNA]</scope>
    <source>
        <strain evidence="1 2">DC25W</strain>
    </source>
</reference>
<dbReference type="Proteomes" id="UP001302222">
    <property type="component" value="Unassembled WGS sequence"/>
</dbReference>
<keyword evidence="2" id="KW-1185">Reference proteome</keyword>
<sequence length="55" mass="6544">MKPEINKTKDLEAKIKWLEKENEMLRMKSIAWETLVDIAEKQFDISIKKSSHPSR</sequence>
<comment type="caution">
    <text evidence="1">The sequence shown here is derived from an EMBL/GenBank/DDBJ whole genome shotgun (WGS) entry which is preliminary data.</text>
</comment>
<dbReference type="EMBL" id="JAYGIM010000027">
    <property type="protein sequence ID" value="MEA5429696.1"/>
    <property type="molecule type" value="Genomic_DNA"/>
</dbReference>
<evidence type="ECO:0008006" key="3">
    <source>
        <dbReference type="Google" id="ProtNLM"/>
    </source>
</evidence>
<proteinExistence type="predicted"/>
<gene>
    <name evidence="1" type="ORF">VB798_24090</name>
</gene>
<accession>A0ABU5SQV6</accession>
<evidence type="ECO:0000313" key="2">
    <source>
        <dbReference type="Proteomes" id="UP001302222"/>
    </source>
</evidence>
<dbReference type="RefSeq" id="WP_323689800.1">
    <property type="nucleotide sequence ID" value="NZ_JAYGIM010000027.1"/>
</dbReference>
<name>A0ABU5SQV6_9BACT</name>
<organism evidence="1 2">
    <name type="scientific">Arcicella lustrica</name>
    <dbReference type="NCBI Taxonomy" id="2984196"/>
    <lineage>
        <taxon>Bacteria</taxon>
        <taxon>Pseudomonadati</taxon>
        <taxon>Bacteroidota</taxon>
        <taxon>Cytophagia</taxon>
        <taxon>Cytophagales</taxon>
        <taxon>Flectobacillaceae</taxon>
        <taxon>Arcicella</taxon>
    </lineage>
</organism>
<evidence type="ECO:0000313" key="1">
    <source>
        <dbReference type="EMBL" id="MEA5429696.1"/>
    </source>
</evidence>